<dbReference type="InterPro" id="IPR000531">
    <property type="entry name" value="Beta-barrel_TonB"/>
</dbReference>
<dbReference type="PROSITE" id="PS52016">
    <property type="entry name" value="TONB_DEPENDENT_REC_3"/>
    <property type="match status" value="1"/>
</dbReference>
<dbReference type="Pfam" id="PF07715">
    <property type="entry name" value="Plug"/>
    <property type="match status" value="1"/>
</dbReference>
<evidence type="ECO:0000256" key="3">
    <source>
        <dbReference type="ARBA" id="ARBA00022452"/>
    </source>
</evidence>
<dbReference type="InterPro" id="IPR023996">
    <property type="entry name" value="TonB-dep_OMP_SusC/RagA"/>
</dbReference>
<reference evidence="13 14" key="1">
    <citation type="submission" date="2017-02" db="EMBL/GenBank/DDBJ databases">
        <authorList>
            <person name="Peterson S.W."/>
        </authorList>
    </citation>
    <scope>NUCLEOTIDE SEQUENCE [LARGE SCALE GENOMIC DNA]</scope>
    <source>
        <strain evidence="13 14">DSM 25262</strain>
    </source>
</reference>
<keyword evidence="10" id="KW-0732">Signal</keyword>
<feature type="signal peptide" evidence="10">
    <location>
        <begin position="1"/>
        <end position="22"/>
    </location>
</feature>
<evidence type="ECO:0000256" key="9">
    <source>
        <dbReference type="RuleBase" id="RU003357"/>
    </source>
</evidence>
<dbReference type="STRING" id="688867.SAMN05660236_2411"/>
<dbReference type="OrthoDB" id="9768177at2"/>
<keyword evidence="14" id="KW-1185">Reference proteome</keyword>
<dbReference type="Gene3D" id="2.60.40.1120">
    <property type="entry name" value="Carboxypeptidase-like, regulatory domain"/>
    <property type="match status" value="1"/>
</dbReference>
<dbReference type="NCBIfam" id="TIGR04057">
    <property type="entry name" value="SusC_RagA_signa"/>
    <property type="match status" value="1"/>
</dbReference>
<dbReference type="Gene3D" id="2.40.170.20">
    <property type="entry name" value="TonB-dependent receptor, beta-barrel domain"/>
    <property type="match status" value="1"/>
</dbReference>
<dbReference type="EMBL" id="FUZU01000001">
    <property type="protein sequence ID" value="SKC65374.1"/>
    <property type="molecule type" value="Genomic_DNA"/>
</dbReference>
<keyword evidence="3 8" id="KW-1134">Transmembrane beta strand</keyword>
<evidence type="ECO:0000256" key="8">
    <source>
        <dbReference type="PROSITE-ProRule" id="PRU01360"/>
    </source>
</evidence>
<dbReference type="AlphaFoldDB" id="A0A1T5KNQ3"/>
<accession>A0A1T5KNQ3</accession>
<dbReference type="InterPro" id="IPR012910">
    <property type="entry name" value="Plug_dom"/>
</dbReference>
<gene>
    <name evidence="13" type="ORF">SAMN05660236_2411</name>
</gene>
<dbReference type="InterPro" id="IPR037066">
    <property type="entry name" value="Plug_dom_sf"/>
</dbReference>
<dbReference type="Proteomes" id="UP000190961">
    <property type="component" value="Unassembled WGS sequence"/>
</dbReference>
<feature type="chain" id="PRO_5010522008" evidence="10">
    <location>
        <begin position="23"/>
        <end position="1071"/>
    </location>
</feature>
<evidence type="ECO:0000256" key="10">
    <source>
        <dbReference type="SAM" id="SignalP"/>
    </source>
</evidence>
<evidence type="ECO:0000256" key="5">
    <source>
        <dbReference type="ARBA" id="ARBA00023077"/>
    </source>
</evidence>
<protein>
    <submittedName>
        <fullName evidence="13">TonB-linked outer membrane protein, SusC/RagA family</fullName>
    </submittedName>
</protein>
<organism evidence="13 14">
    <name type="scientific">Ohtaekwangia koreensis</name>
    <dbReference type="NCBI Taxonomy" id="688867"/>
    <lineage>
        <taxon>Bacteria</taxon>
        <taxon>Pseudomonadati</taxon>
        <taxon>Bacteroidota</taxon>
        <taxon>Cytophagia</taxon>
        <taxon>Cytophagales</taxon>
        <taxon>Fulvivirgaceae</taxon>
        <taxon>Ohtaekwangia</taxon>
    </lineage>
</organism>
<feature type="domain" description="TonB-dependent receptor-like beta-barrel" evidence="11">
    <location>
        <begin position="451"/>
        <end position="789"/>
    </location>
</feature>
<dbReference type="Pfam" id="PF00593">
    <property type="entry name" value="TonB_dep_Rec_b-barrel"/>
    <property type="match status" value="1"/>
</dbReference>
<dbReference type="InterPro" id="IPR039426">
    <property type="entry name" value="TonB-dep_rcpt-like"/>
</dbReference>
<evidence type="ECO:0000313" key="14">
    <source>
        <dbReference type="Proteomes" id="UP000190961"/>
    </source>
</evidence>
<dbReference type="SUPFAM" id="SSF49464">
    <property type="entry name" value="Carboxypeptidase regulatory domain-like"/>
    <property type="match status" value="1"/>
</dbReference>
<evidence type="ECO:0000259" key="12">
    <source>
        <dbReference type="Pfam" id="PF07715"/>
    </source>
</evidence>
<proteinExistence type="inferred from homology"/>
<evidence type="ECO:0000256" key="6">
    <source>
        <dbReference type="ARBA" id="ARBA00023136"/>
    </source>
</evidence>
<evidence type="ECO:0000313" key="13">
    <source>
        <dbReference type="EMBL" id="SKC65374.1"/>
    </source>
</evidence>
<keyword evidence="2 8" id="KW-0813">Transport</keyword>
<evidence type="ECO:0000256" key="1">
    <source>
        <dbReference type="ARBA" id="ARBA00004571"/>
    </source>
</evidence>
<dbReference type="SUPFAM" id="SSF56935">
    <property type="entry name" value="Porins"/>
    <property type="match status" value="1"/>
</dbReference>
<keyword evidence="7 8" id="KW-0998">Cell outer membrane</keyword>
<dbReference type="RefSeq" id="WP_079686866.1">
    <property type="nucleotide sequence ID" value="NZ_FUZU01000001.1"/>
</dbReference>
<dbReference type="GO" id="GO:0009279">
    <property type="term" value="C:cell outer membrane"/>
    <property type="evidence" value="ECO:0007669"/>
    <property type="project" value="UniProtKB-SubCell"/>
</dbReference>
<dbReference type="Pfam" id="PF13715">
    <property type="entry name" value="CarbopepD_reg_2"/>
    <property type="match status" value="1"/>
</dbReference>
<keyword evidence="4 8" id="KW-0812">Transmembrane</keyword>
<dbReference type="PROSITE" id="PS51257">
    <property type="entry name" value="PROKAR_LIPOPROTEIN"/>
    <property type="match status" value="1"/>
</dbReference>
<name>A0A1T5KNQ3_9BACT</name>
<comment type="similarity">
    <text evidence="8 9">Belongs to the TonB-dependent receptor family.</text>
</comment>
<feature type="domain" description="TonB-dependent receptor plug" evidence="12">
    <location>
        <begin position="118"/>
        <end position="224"/>
    </location>
</feature>
<dbReference type="InterPro" id="IPR036942">
    <property type="entry name" value="Beta-barrel_TonB_sf"/>
</dbReference>
<evidence type="ECO:0000259" key="11">
    <source>
        <dbReference type="Pfam" id="PF00593"/>
    </source>
</evidence>
<keyword evidence="6 8" id="KW-0472">Membrane</keyword>
<evidence type="ECO:0000256" key="4">
    <source>
        <dbReference type="ARBA" id="ARBA00022692"/>
    </source>
</evidence>
<evidence type="ECO:0000256" key="2">
    <source>
        <dbReference type="ARBA" id="ARBA00022448"/>
    </source>
</evidence>
<dbReference type="NCBIfam" id="TIGR04056">
    <property type="entry name" value="OMP_RagA_SusC"/>
    <property type="match status" value="1"/>
</dbReference>
<dbReference type="InterPro" id="IPR023997">
    <property type="entry name" value="TonB-dep_OMP_SusC/RagA_CS"/>
</dbReference>
<sequence>MKRILLGILTVVFSIACSELLAQERTISGKVTSVEDGEGLPGVNVVVKGTTLGTVTDANGNYSLVVPSGASTLTFTFIGLKSQEVEIGSQSSISLQMEQDAEQLSEVVVIGYSTTTQQAFTGTAKVVSAENLARKNVPNITRALAGEVAGLQVINNSGQPGTTSTVRIRGFGSVNGNRDPLYVVDGVPFTGSLNSINPADIESSTVLKDAAATAIYGARGANGVILINTKNGRGKDSFVEVDGQFGTNASLLPRYDVIRSPEQYIGLSWEALYNQGVASGEANPETYANDRLFSDAGIDPRYNLWNAANGEELIDPATRSVRPGITRKYNPESWEDNAFQSSSRNEVNVKFGGSNEKTHYYSSLGYLDDVGYSINSDFQRFSGRLNLSHEVKKWLSTSINFGYAKTKTNRGGQSEDSGSIFWFVDNIPSIYPLYMKDAEGKNIADPIFGGSRYDYGQAGRKFGSLTNAIADATYDTHRDDRNELNGAASLNFNIVDGLTFENRLGLQYYNNKYVIRNNKYYGSAATQNGYIYNERTEMFSYNLLNLIRYNKAFGDHSLEVIAAHESTDWTTDYMQVSAFNLVDPNLEDFSNAVVSNPVNSYRDEYSLESFFSQVSYDFNKTYFLSASIRRDGSSRFVKDKWGNFGSVGASWIITNENFMKNQNIVNSLKLKASYGLIGEQAGIGYYPGYDLYNVDNLNNGPAFSFDTKGNPDLTWETSKMFQTGLEFSVGNFLTGTIDYYIKNTTDLIFDRRVGPSIGYALIKVNGGELRNQGLEFDLTGHILKTKNAFVDLTVNGEILKNKLTEMPIDPSTGEPKVLDIQGDYGWGAGHSIFDFYMREWAGVDPVDGRGQWTVYYQDLNADGQFTSGEQIGSLTTFLDSNPDKESSILKSTTKTYSQATQLYVGKSAIPKVRGAINLAAGFKGLELTVQMLYSLGGYSYDGAYAGLMNNDLVGSNNWHKDITARWQKEGDVTDVPRISNNYDTNVASASTRFLTKSNYLILNNVRLGYNIPGELLSGLKINSASVWVSGDNLWIKSKRDGFNPSTAEAGSSDTYRYSPLSTLSAGVKVKF</sequence>
<keyword evidence="5 9" id="KW-0798">TonB box</keyword>
<evidence type="ECO:0000256" key="7">
    <source>
        <dbReference type="ARBA" id="ARBA00023237"/>
    </source>
</evidence>
<dbReference type="Gene3D" id="2.170.130.10">
    <property type="entry name" value="TonB-dependent receptor, plug domain"/>
    <property type="match status" value="1"/>
</dbReference>
<comment type="subcellular location">
    <subcellularLocation>
        <location evidence="1 8">Cell outer membrane</location>
        <topology evidence="1 8">Multi-pass membrane protein</topology>
    </subcellularLocation>
</comment>
<dbReference type="InterPro" id="IPR008969">
    <property type="entry name" value="CarboxyPept-like_regulatory"/>
</dbReference>